<gene>
    <name evidence="5" type="ORF">INT76_09905</name>
</gene>
<dbReference type="InterPro" id="IPR000524">
    <property type="entry name" value="Tscrpt_reg_HTH_GntR"/>
</dbReference>
<dbReference type="Proteomes" id="UP000677616">
    <property type="component" value="Chromosome"/>
</dbReference>
<dbReference type="InterPro" id="IPR011663">
    <property type="entry name" value="UTRA"/>
</dbReference>
<dbReference type="RefSeq" id="WP_212570377.1">
    <property type="nucleotide sequence ID" value="NZ_CP073084.1"/>
</dbReference>
<dbReference type="PANTHER" id="PTHR44846:SF1">
    <property type="entry name" value="MANNOSYL-D-GLYCERATE TRANSPORT_METABOLISM SYSTEM REPRESSOR MNGR-RELATED"/>
    <property type="match status" value="1"/>
</dbReference>
<keyword evidence="3" id="KW-0804">Transcription</keyword>
<evidence type="ECO:0000256" key="3">
    <source>
        <dbReference type="ARBA" id="ARBA00023163"/>
    </source>
</evidence>
<dbReference type="SUPFAM" id="SSF46785">
    <property type="entry name" value="Winged helix' DNA-binding domain"/>
    <property type="match status" value="1"/>
</dbReference>
<accession>A0ABX7YLH6</accession>
<sequence length="243" mass="28063">MFDASSDKPLYLQMVDALEVKIRESMAPNDKLFSERELTQLYGVSRITVRLALQELEKRGLVYRKHGKGTYVSEIREPAVDLSAAYSFTEQMKKMGKVPKTTILSFEEITASEFIAKQLQVRIGDAVYELERLRLADGVPMMLERTYVPAASFPNLSEERLRQKPLYDIFADDYDQTIRLAEEEFYASIALDNEAKLLGIKSNSPVLHLLRKTYNDKNRIIEYTFSIARADQFRYKISHKRGD</sequence>
<dbReference type="InterPro" id="IPR050679">
    <property type="entry name" value="Bact_HTH_transcr_reg"/>
</dbReference>
<feature type="domain" description="HTH gntR-type" evidence="4">
    <location>
        <begin position="8"/>
        <end position="75"/>
    </location>
</feature>
<organism evidence="5 6">
    <name type="scientific">Streptococcus oriscaviae</name>
    <dbReference type="NCBI Taxonomy" id="2781599"/>
    <lineage>
        <taxon>Bacteria</taxon>
        <taxon>Bacillati</taxon>
        <taxon>Bacillota</taxon>
        <taxon>Bacilli</taxon>
        <taxon>Lactobacillales</taxon>
        <taxon>Streptococcaceae</taxon>
        <taxon>Streptococcus</taxon>
    </lineage>
</organism>
<evidence type="ECO:0000259" key="4">
    <source>
        <dbReference type="PROSITE" id="PS50949"/>
    </source>
</evidence>
<dbReference type="InterPro" id="IPR036388">
    <property type="entry name" value="WH-like_DNA-bd_sf"/>
</dbReference>
<protein>
    <submittedName>
        <fullName evidence="5">GntR family transcriptional regulator</fullName>
    </submittedName>
</protein>
<dbReference type="InterPro" id="IPR028978">
    <property type="entry name" value="Chorismate_lyase_/UTRA_dom_sf"/>
</dbReference>
<evidence type="ECO:0000313" key="6">
    <source>
        <dbReference type="Proteomes" id="UP000677616"/>
    </source>
</evidence>
<dbReference type="CDD" id="cd07377">
    <property type="entry name" value="WHTH_GntR"/>
    <property type="match status" value="1"/>
</dbReference>
<dbReference type="PROSITE" id="PS50949">
    <property type="entry name" value="HTH_GNTR"/>
    <property type="match status" value="1"/>
</dbReference>
<evidence type="ECO:0000256" key="1">
    <source>
        <dbReference type="ARBA" id="ARBA00023015"/>
    </source>
</evidence>
<reference evidence="5 6" key="1">
    <citation type="submission" date="2021-04" db="EMBL/GenBank/DDBJ databases">
        <title>Complete genome sequence of a novel Streptococcus species.</title>
        <authorList>
            <person name="Teng J.L.L."/>
        </authorList>
    </citation>
    <scope>NUCLEOTIDE SEQUENCE [LARGE SCALE GENOMIC DNA]</scope>
    <source>
        <strain evidence="5 6">HKU75</strain>
    </source>
</reference>
<dbReference type="Pfam" id="PF00392">
    <property type="entry name" value="GntR"/>
    <property type="match status" value="1"/>
</dbReference>
<dbReference type="Gene3D" id="3.40.1410.10">
    <property type="entry name" value="Chorismate lyase-like"/>
    <property type="match status" value="1"/>
</dbReference>
<dbReference type="SMART" id="SM00345">
    <property type="entry name" value="HTH_GNTR"/>
    <property type="match status" value="1"/>
</dbReference>
<name>A0ABX7YLH6_9STRE</name>
<keyword evidence="1" id="KW-0805">Transcription regulation</keyword>
<keyword evidence="2" id="KW-0238">DNA-binding</keyword>
<dbReference type="SMART" id="SM00866">
    <property type="entry name" value="UTRA"/>
    <property type="match status" value="1"/>
</dbReference>
<proteinExistence type="predicted"/>
<dbReference type="PANTHER" id="PTHR44846">
    <property type="entry name" value="MANNOSYL-D-GLYCERATE TRANSPORT/METABOLISM SYSTEM REPRESSOR MNGR-RELATED"/>
    <property type="match status" value="1"/>
</dbReference>
<evidence type="ECO:0000313" key="5">
    <source>
        <dbReference type="EMBL" id="QUE54124.1"/>
    </source>
</evidence>
<dbReference type="Gene3D" id="1.10.10.10">
    <property type="entry name" value="Winged helix-like DNA-binding domain superfamily/Winged helix DNA-binding domain"/>
    <property type="match status" value="1"/>
</dbReference>
<dbReference type="EMBL" id="CP073084">
    <property type="protein sequence ID" value="QUE54124.1"/>
    <property type="molecule type" value="Genomic_DNA"/>
</dbReference>
<keyword evidence="6" id="KW-1185">Reference proteome</keyword>
<dbReference type="InterPro" id="IPR036390">
    <property type="entry name" value="WH_DNA-bd_sf"/>
</dbReference>
<dbReference type="PRINTS" id="PR00035">
    <property type="entry name" value="HTHGNTR"/>
</dbReference>
<dbReference type="Pfam" id="PF07702">
    <property type="entry name" value="UTRA"/>
    <property type="match status" value="1"/>
</dbReference>
<dbReference type="SUPFAM" id="SSF64288">
    <property type="entry name" value="Chorismate lyase-like"/>
    <property type="match status" value="1"/>
</dbReference>
<evidence type="ECO:0000256" key="2">
    <source>
        <dbReference type="ARBA" id="ARBA00023125"/>
    </source>
</evidence>